<keyword evidence="4" id="KW-1185">Reference proteome</keyword>
<evidence type="ECO:0000256" key="1">
    <source>
        <dbReference type="SAM" id="MobiDB-lite"/>
    </source>
</evidence>
<feature type="compositionally biased region" description="Basic residues" evidence="1">
    <location>
        <begin position="280"/>
        <end position="293"/>
    </location>
</feature>
<dbReference type="EMBL" id="QJKJ01014862">
    <property type="protein sequence ID" value="RDX63498.1"/>
    <property type="molecule type" value="Genomic_DNA"/>
</dbReference>
<feature type="region of interest" description="Disordered" evidence="1">
    <location>
        <begin position="263"/>
        <end position="304"/>
    </location>
</feature>
<evidence type="ECO:0000313" key="3">
    <source>
        <dbReference type="EMBL" id="RDX63498.1"/>
    </source>
</evidence>
<accession>A0A371EBT5</accession>
<sequence length="304" mass="35897">MDRPFVNTIEINKLKAYPKLRNYYPRPSLVDIQYEERGDLVQNSFLGNEISEWNLDGRSEHATLDLTCQMPMPATMHKTKGSSDNQLKCWWDNLCTKNERLIILNSIKNETNQEDTISTLIYTIIQNFIGDPNIFKNRAANKLTNLYCPTMSNYRWYKDTFLSKVALREDGFVNFWKEKFIAELPKLFSEKVRMNLERHYGQPIAYESLTYGQLHNIIVETGIQVCIDLKFQNKIRKESASSKKELGTFCHQYGVEPIRALSAHHKNKQKQERSYNRSYKQYRKSTYRRKRISNKNQNPIVENK</sequence>
<feature type="domain" description="DUF7746" evidence="2">
    <location>
        <begin position="47"/>
        <end position="116"/>
    </location>
</feature>
<dbReference type="PANTHER" id="PTHR33054">
    <property type="entry name" value="CCHC-TYPE DOMAIN-CONTAINING PROTEIN"/>
    <property type="match status" value="1"/>
</dbReference>
<protein>
    <recommendedName>
        <fullName evidence="2">DUF7746 domain-containing protein</fullName>
    </recommendedName>
</protein>
<dbReference type="Pfam" id="PF22909">
    <property type="entry name" value="Caulimovir_coat_dom"/>
    <property type="match status" value="1"/>
</dbReference>
<feature type="compositionally biased region" description="Polar residues" evidence="1">
    <location>
        <begin position="294"/>
        <end position="304"/>
    </location>
</feature>
<reference evidence="3" key="1">
    <citation type="submission" date="2018-05" db="EMBL/GenBank/DDBJ databases">
        <title>Draft genome of Mucuna pruriens seed.</title>
        <authorList>
            <person name="Nnadi N.E."/>
            <person name="Vos R."/>
            <person name="Hasami M.H."/>
            <person name="Devisetty U.K."/>
            <person name="Aguiy J.C."/>
        </authorList>
    </citation>
    <scope>NUCLEOTIDE SEQUENCE [LARGE SCALE GENOMIC DNA]</scope>
    <source>
        <strain evidence="3">JCA_2017</strain>
    </source>
</reference>
<dbReference type="Pfam" id="PF24925">
    <property type="entry name" value="DUF7746"/>
    <property type="match status" value="1"/>
</dbReference>
<dbReference type="PANTHER" id="PTHR33054:SF9">
    <property type="entry name" value="CCHC-TYPE DOMAIN-CONTAINING PROTEIN"/>
    <property type="match status" value="1"/>
</dbReference>
<feature type="non-terminal residue" evidence="3">
    <location>
        <position position="1"/>
    </location>
</feature>
<dbReference type="Proteomes" id="UP000257109">
    <property type="component" value="Unassembled WGS sequence"/>
</dbReference>
<evidence type="ECO:0000259" key="2">
    <source>
        <dbReference type="Pfam" id="PF24925"/>
    </source>
</evidence>
<gene>
    <name evidence="3" type="ORF">CR513_58066</name>
</gene>
<comment type="caution">
    <text evidence="3">The sequence shown here is derived from an EMBL/GenBank/DDBJ whole genome shotgun (WGS) entry which is preliminary data.</text>
</comment>
<dbReference type="InterPro" id="IPR056648">
    <property type="entry name" value="DUF7746"/>
</dbReference>
<proteinExistence type="predicted"/>
<dbReference type="AlphaFoldDB" id="A0A371EBT5"/>
<dbReference type="OrthoDB" id="1735266at2759"/>
<evidence type="ECO:0000313" key="4">
    <source>
        <dbReference type="Proteomes" id="UP000257109"/>
    </source>
</evidence>
<organism evidence="3 4">
    <name type="scientific">Mucuna pruriens</name>
    <name type="common">Velvet bean</name>
    <name type="synonym">Dolichos pruriens</name>
    <dbReference type="NCBI Taxonomy" id="157652"/>
    <lineage>
        <taxon>Eukaryota</taxon>
        <taxon>Viridiplantae</taxon>
        <taxon>Streptophyta</taxon>
        <taxon>Embryophyta</taxon>
        <taxon>Tracheophyta</taxon>
        <taxon>Spermatophyta</taxon>
        <taxon>Magnoliopsida</taxon>
        <taxon>eudicotyledons</taxon>
        <taxon>Gunneridae</taxon>
        <taxon>Pentapetalae</taxon>
        <taxon>rosids</taxon>
        <taxon>fabids</taxon>
        <taxon>Fabales</taxon>
        <taxon>Fabaceae</taxon>
        <taxon>Papilionoideae</taxon>
        <taxon>50 kb inversion clade</taxon>
        <taxon>NPAAA clade</taxon>
        <taxon>indigoferoid/millettioid clade</taxon>
        <taxon>Phaseoleae</taxon>
        <taxon>Mucuna</taxon>
    </lineage>
</organism>
<name>A0A371EBT5_MUCPR</name>